<feature type="domain" description="Ribbon-helix-helix" evidence="1">
    <location>
        <begin position="136"/>
        <end position="202"/>
    </location>
</feature>
<sequence length="207" mass="23025">MSRTAMAASAITGSSVFLKRSILPPFAVAGFSVLSREPCRRHKQALSLPEQFCSNSVFSAIPRGRHLSMIGRGPGRLVVAYADRTHLPAITGKPALRRHGATARERAAMAIFLEEKDPLDHMFQACTSDQIGEFVPEKRSFRIHGHSTTVRLERAFWNVIELMADDLHLTVPQLIERIIDQCIIANDKNVASCLRVICLKYINVYAA</sequence>
<dbReference type="OrthoDB" id="5458732at2"/>
<dbReference type="Proteomes" id="UP000249299">
    <property type="component" value="Unassembled WGS sequence"/>
</dbReference>
<dbReference type="Gene3D" id="1.10.3990.20">
    <property type="entry name" value="protein bp1543"/>
    <property type="match status" value="1"/>
</dbReference>
<accession>A0A327JUU9</accession>
<keyword evidence="3" id="KW-1185">Reference proteome</keyword>
<dbReference type="InterPro" id="IPR038268">
    <property type="entry name" value="RHH_sf"/>
</dbReference>
<name>A0A327JUU9_9HYPH</name>
<proteinExistence type="predicted"/>
<protein>
    <recommendedName>
        <fullName evidence="1">Ribbon-helix-helix domain-containing protein</fullName>
    </recommendedName>
</protein>
<comment type="caution">
    <text evidence="2">The sequence shown here is derived from an EMBL/GenBank/DDBJ whole genome shotgun (WGS) entry which is preliminary data.</text>
</comment>
<evidence type="ECO:0000313" key="2">
    <source>
        <dbReference type="EMBL" id="RAI29861.1"/>
    </source>
</evidence>
<evidence type="ECO:0000259" key="1">
    <source>
        <dbReference type="Pfam" id="PF13467"/>
    </source>
</evidence>
<gene>
    <name evidence="2" type="ORF">CH339_01940</name>
</gene>
<dbReference type="Pfam" id="PF13467">
    <property type="entry name" value="RHH_4"/>
    <property type="match status" value="1"/>
</dbReference>
<dbReference type="AlphaFoldDB" id="A0A327JUU9"/>
<reference evidence="2 3" key="1">
    <citation type="submission" date="2017-07" db="EMBL/GenBank/DDBJ databases">
        <title>Draft Genome Sequences of Select Purple Nonsulfur Bacteria.</title>
        <authorList>
            <person name="Lasarre B."/>
            <person name="Mckinlay J.B."/>
        </authorList>
    </citation>
    <scope>NUCLEOTIDE SEQUENCE [LARGE SCALE GENOMIC DNA]</scope>
    <source>
        <strain evidence="2 3">DSM 11290</strain>
    </source>
</reference>
<dbReference type="EMBL" id="NPEV01000002">
    <property type="protein sequence ID" value="RAI29861.1"/>
    <property type="molecule type" value="Genomic_DNA"/>
</dbReference>
<organism evidence="2 3">
    <name type="scientific">Rhodobium orientis</name>
    <dbReference type="NCBI Taxonomy" id="34017"/>
    <lineage>
        <taxon>Bacteria</taxon>
        <taxon>Pseudomonadati</taxon>
        <taxon>Pseudomonadota</taxon>
        <taxon>Alphaproteobacteria</taxon>
        <taxon>Hyphomicrobiales</taxon>
        <taxon>Rhodobiaceae</taxon>
        <taxon>Rhodobium</taxon>
    </lineage>
</organism>
<evidence type="ECO:0000313" key="3">
    <source>
        <dbReference type="Proteomes" id="UP000249299"/>
    </source>
</evidence>
<dbReference type="InterPro" id="IPR027373">
    <property type="entry name" value="RHH_dom"/>
</dbReference>